<proteinExistence type="predicted"/>
<evidence type="ECO:0000313" key="3">
    <source>
        <dbReference type="Proteomes" id="UP001220022"/>
    </source>
</evidence>
<accession>A0ABT5Z043</accession>
<dbReference type="Pfam" id="PF01507">
    <property type="entry name" value="PAPS_reduct"/>
    <property type="match status" value="1"/>
</dbReference>
<evidence type="ECO:0000259" key="1">
    <source>
        <dbReference type="Pfam" id="PF01507"/>
    </source>
</evidence>
<dbReference type="InterPro" id="IPR014729">
    <property type="entry name" value="Rossmann-like_a/b/a_fold"/>
</dbReference>
<organism evidence="2 3">
    <name type="scientific">Streptantibioticus ferralitis</name>
    <dbReference type="NCBI Taxonomy" id="236510"/>
    <lineage>
        <taxon>Bacteria</taxon>
        <taxon>Bacillati</taxon>
        <taxon>Actinomycetota</taxon>
        <taxon>Actinomycetes</taxon>
        <taxon>Kitasatosporales</taxon>
        <taxon>Streptomycetaceae</taxon>
        <taxon>Streptantibioticus</taxon>
    </lineage>
</organism>
<sequence>MTAQLELLSARDALGPDPIPDLAAADRIIVSSSGGKDSQVALDETVRLADAAGVRDRIVVLHCDLGVTPRGHTIEWPGTLDLARAQAEHYGLSFEVRRSAKWESLLHRIRARGRFPNLFNRYCTAEMKRNVSRKFITEQVAQLGITGRPARVVLCLGLRAAESRNRAAKPPIERDPASSGRRTITLWYPVLRWSTEEVWERIHATGVPYHWAYREGMSRLSCSLCPLASASDLTCAARLRPELAAEYAETERETGSPFRRDLTMAEIIERAGAAV</sequence>
<dbReference type="PANTHER" id="PTHR43196:SF2">
    <property type="entry name" value="PHOSPHOADENOSINE PHOSPHOSULFATE REDUCTASE"/>
    <property type="match status" value="1"/>
</dbReference>
<dbReference type="InterPro" id="IPR002500">
    <property type="entry name" value="PAPS_reduct_dom"/>
</dbReference>
<keyword evidence="3" id="KW-1185">Reference proteome</keyword>
<dbReference type="PANTHER" id="PTHR43196">
    <property type="entry name" value="SULFATE ADENYLYLTRANSFERASE SUBUNIT 2"/>
    <property type="match status" value="1"/>
</dbReference>
<feature type="domain" description="Phosphoadenosine phosphosulphate reductase" evidence="1">
    <location>
        <begin position="28"/>
        <end position="226"/>
    </location>
</feature>
<dbReference type="Proteomes" id="UP001220022">
    <property type="component" value="Unassembled WGS sequence"/>
</dbReference>
<gene>
    <name evidence="2" type="ORF">P2L57_15885</name>
</gene>
<dbReference type="Gene3D" id="3.40.50.620">
    <property type="entry name" value="HUPs"/>
    <property type="match status" value="1"/>
</dbReference>
<dbReference type="InterPro" id="IPR050128">
    <property type="entry name" value="Sulfate_adenylyltrnsfr_sub2"/>
</dbReference>
<protein>
    <submittedName>
        <fullName evidence="2">Phosphoadenosine phosphosulfate reductase family protein</fullName>
    </submittedName>
</protein>
<dbReference type="EMBL" id="JARHTQ010000009">
    <property type="protein sequence ID" value="MDF2257159.1"/>
    <property type="molecule type" value="Genomic_DNA"/>
</dbReference>
<reference evidence="2 3" key="1">
    <citation type="submission" date="2023-03" db="EMBL/GenBank/DDBJ databases">
        <title>Draft genome sequence of type strain Streptomyces ferralitis JCM 14344.</title>
        <authorList>
            <person name="Klaysubun C."/>
            <person name="Duangmal K."/>
        </authorList>
    </citation>
    <scope>NUCLEOTIDE SEQUENCE [LARGE SCALE GENOMIC DNA]</scope>
    <source>
        <strain evidence="2 3">JCM 14344</strain>
    </source>
</reference>
<dbReference type="RefSeq" id="WP_275814726.1">
    <property type="nucleotide sequence ID" value="NZ_BAAANM010000023.1"/>
</dbReference>
<evidence type="ECO:0000313" key="2">
    <source>
        <dbReference type="EMBL" id="MDF2257159.1"/>
    </source>
</evidence>
<name>A0ABT5Z043_9ACTN</name>
<dbReference type="SUPFAM" id="SSF52402">
    <property type="entry name" value="Adenine nucleotide alpha hydrolases-like"/>
    <property type="match status" value="1"/>
</dbReference>
<comment type="caution">
    <text evidence="2">The sequence shown here is derived from an EMBL/GenBank/DDBJ whole genome shotgun (WGS) entry which is preliminary data.</text>
</comment>